<dbReference type="EMBL" id="JARKIE010000177">
    <property type="protein sequence ID" value="KAJ7671048.1"/>
    <property type="molecule type" value="Genomic_DNA"/>
</dbReference>
<dbReference type="InterPro" id="IPR051164">
    <property type="entry name" value="NmrA-like_oxidored"/>
</dbReference>
<dbReference type="SUPFAM" id="SSF51735">
    <property type="entry name" value="NAD(P)-binding Rossmann-fold domains"/>
    <property type="match status" value="1"/>
</dbReference>
<accession>A0AAD7G614</accession>
<dbReference type="Pfam" id="PF05368">
    <property type="entry name" value="NmrA"/>
    <property type="match status" value="1"/>
</dbReference>
<keyword evidence="5" id="KW-1185">Reference proteome</keyword>
<protein>
    <recommendedName>
        <fullName evidence="3">NmrA-like domain-containing protein</fullName>
    </recommendedName>
</protein>
<name>A0AAD7G614_MYCRO</name>
<dbReference type="PANTHER" id="PTHR42748:SF7">
    <property type="entry name" value="NMRA LIKE REDOX SENSOR 1-RELATED"/>
    <property type="match status" value="1"/>
</dbReference>
<evidence type="ECO:0000313" key="5">
    <source>
        <dbReference type="Proteomes" id="UP001221757"/>
    </source>
</evidence>
<sequence>MPKLILVTGATGKQGRALIQALRLGDIEATSTEPEFHVWALTRTVSSPGANQIAAHNVRHVTVVPGNLDSPETVRKLFEDAKRGRGGIWGVFCVLAFPGLGANADGEEKQGKTLADISAEYGVSCFVYSSVERGGEYNDENAQLDRCAKVMIERHVRGLGDSKGLPWTILRPGFFMENYDGAIGSVAVGVLKNGLKPTTTNQLVAVDDIGQVAAAIFKSPANYTSQILLVSGEASTMTEQQDSYKRATGKDLPSIPGFLARPLIALNSHTKALIADIERVHEAGLSGKCPEVADQTAAARRAHPGMKTFEAWARQRAGKAPLEDRNWNQLSIGRLATGKQ</sequence>
<dbReference type="AlphaFoldDB" id="A0AAD7G614"/>
<dbReference type="PANTHER" id="PTHR42748">
    <property type="entry name" value="NITROGEN METABOLITE REPRESSION PROTEIN NMRA FAMILY MEMBER"/>
    <property type="match status" value="1"/>
</dbReference>
<feature type="domain" description="NmrA-like" evidence="3">
    <location>
        <begin position="3"/>
        <end position="252"/>
    </location>
</feature>
<proteinExistence type="inferred from homology"/>
<dbReference type="Proteomes" id="UP001221757">
    <property type="component" value="Unassembled WGS sequence"/>
</dbReference>
<dbReference type="Gene3D" id="3.40.50.720">
    <property type="entry name" value="NAD(P)-binding Rossmann-like Domain"/>
    <property type="match status" value="1"/>
</dbReference>
<evidence type="ECO:0000256" key="2">
    <source>
        <dbReference type="ARBA" id="ARBA00022857"/>
    </source>
</evidence>
<organism evidence="4 5">
    <name type="scientific">Mycena rosella</name>
    <name type="common">Pink bonnet</name>
    <name type="synonym">Agaricus rosellus</name>
    <dbReference type="NCBI Taxonomy" id="1033263"/>
    <lineage>
        <taxon>Eukaryota</taxon>
        <taxon>Fungi</taxon>
        <taxon>Dikarya</taxon>
        <taxon>Basidiomycota</taxon>
        <taxon>Agaricomycotina</taxon>
        <taxon>Agaricomycetes</taxon>
        <taxon>Agaricomycetidae</taxon>
        <taxon>Agaricales</taxon>
        <taxon>Marasmiineae</taxon>
        <taxon>Mycenaceae</taxon>
        <taxon>Mycena</taxon>
    </lineage>
</organism>
<dbReference type="Gene3D" id="3.90.25.10">
    <property type="entry name" value="UDP-galactose 4-epimerase, domain 1"/>
    <property type="match status" value="1"/>
</dbReference>
<keyword evidence="2" id="KW-0521">NADP</keyword>
<dbReference type="InterPro" id="IPR036291">
    <property type="entry name" value="NAD(P)-bd_dom_sf"/>
</dbReference>
<comment type="similarity">
    <text evidence="1">Belongs to the NmrA-type oxidoreductase family.</text>
</comment>
<dbReference type="InterPro" id="IPR008030">
    <property type="entry name" value="NmrA-like"/>
</dbReference>
<gene>
    <name evidence="4" type="ORF">B0H17DRAFT_1335528</name>
</gene>
<evidence type="ECO:0000259" key="3">
    <source>
        <dbReference type="Pfam" id="PF05368"/>
    </source>
</evidence>
<comment type="caution">
    <text evidence="4">The sequence shown here is derived from an EMBL/GenBank/DDBJ whole genome shotgun (WGS) entry which is preliminary data.</text>
</comment>
<reference evidence="4" key="1">
    <citation type="submission" date="2023-03" db="EMBL/GenBank/DDBJ databases">
        <title>Massive genome expansion in bonnet fungi (Mycena s.s.) driven by repeated elements and novel gene families across ecological guilds.</title>
        <authorList>
            <consortium name="Lawrence Berkeley National Laboratory"/>
            <person name="Harder C.B."/>
            <person name="Miyauchi S."/>
            <person name="Viragh M."/>
            <person name="Kuo A."/>
            <person name="Thoen E."/>
            <person name="Andreopoulos B."/>
            <person name="Lu D."/>
            <person name="Skrede I."/>
            <person name="Drula E."/>
            <person name="Henrissat B."/>
            <person name="Morin E."/>
            <person name="Kohler A."/>
            <person name="Barry K."/>
            <person name="LaButti K."/>
            <person name="Morin E."/>
            <person name="Salamov A."/>
            <person name="Lipzen A."/>
            <person name="Mereny Z."/>
            <person name="Hegedus B."/>
            <person name="Baldrian P."/>
            <person name="Stursova M."/>
            <person name="Weitz H."/>
            <person name="Taylor A."/>
            <person name="Grigoriev I.V."/>
            <person name="Nagy L.G."/>
            <person name="Martin F."/>
            <person name="Kauserud H."/>
        </authorList>
    </citation>
    <scope>NUCLEOTIDE SEQUENCE</scope>
    <source>
        <strain evidence="4">CBHHK067</strain>
    </source>
</reference>
<evidence type="ECO:0000313" key="4">
    <source>
        <dbReference type="EMBL" id="KAJ7671048.1"/>
    </source>
</evidence>
<evidence type="ECO:0000256" key="1">
    <source>
        <dbReference type="ARBA" id="ARBA00006328"/>
    </source>
</evidence>
<dbReference type="GO" id="GO:0005634">
    <property type="term" value="C:nucleus"/>
    <property type="evidence" value="ECO:0007669"/>
    <property type="project" value="TreeGrafter"/>
</dbReference>